<dbReference type="Gene3D" id="3.90.550.10">
    <property type="entry name" value="Spore Coat Polysaccharide Biosynthesis Protein SpsA, Chain A"/>
    <property type="match status" value="1"/>
</dbReference>
<organism evidence="1">
    <name type="scientific">Variovorax paradoxus</name>
    <dbReference type="NCBI Taxonomy" id="34073"/>
    <lineage>
        <taxon>Bacteria</taxon>
        <taxon>Pseudomonadati</taxon>
        <taxon>Pseudomonadota</taxon>
        <taxon>Betaproteobacteria</taxon>
        <taxon>Burkholderiales</taxon>
        <taxon>Comamonadaceae</taxon>
        <taxon>Variovorax</taxon>
    </lineage>
</organism>
<evidence type="ECO:0000313" key="1">
    <source>
        <dbReference type="EMBL" id="CAA2107634.1"/>
    </source>
</evidence>
<name>A0A679JFJ1_VARPD</name>
<accession>A0A679JFJ1</accession>
<gene>
    <name evidence="1" type="ORF">VVAX_04331</name>
</gene>
<dbReference type="EMBL" id="LR743507">
    <property type="protein sequence ID" value="CAA2107634.1"/>
    <property type="molecule type" value="Genomic_DNA"/>
</dbReference>
<dbReference type="PANTHER" id="PTHR35105:SF2">
    <property type="entry name" value="PROTEIN CDI"/>
    <property type="match status" value="1"/>
</dbReference>
<dbReference type="SUPFAM" id="SSF53448">
    <property type="entry name" value="Nucleotide-diphospho-sugar transferases"/>
    <property type="match status" value="1"/>
</dbReference>
<proteinExistence type="predicted"/>
<dbReference type="PANTHER" id="PTHR35105">
    <property type="entry name" value="EXPRESSED PROTEIN"/>
    <property type="match status" value="1"/>
</dbReference>
<sequence>MGLPQGSNTFTLSRFLVPYLMGFKGRAIFMDACDMLMLADVAELDALFDKRFAVQVVKHGDYESEHQRKYVGTEMECFQSNYSRKNWASAMLINCEHAAWFAMTPKMLSLAEPIDLLQFKHFENKEIGALPAEWNVLIDEGQAREGAKVLHWTAGLPTFRHYRNARGSADWFAEHEIMNRGMQ</sequence>
<protein>
    <submittedName>
        <fullName evidence="1">Uncharacterized protein</fullName>
    </submittedName>
</protein>
<dbReference type="AlphaFoldDB" id="A0A679JFJ1"/>
<dbReference type="InterPro" id="IPR029044">
    <property type="entry name" value="Nucleotide-diphossugar_trans"/>
</dbReference>
<reference evidence="1" key="1">
    <citation type="submission" date="2019-12" db="EMBL/GenBank/DDBJ databases">
        <authorList>
            <person name="Cremers G."/>
        </authorList>
    </citation>
    <scope>NUCLEOTIDE SEQUENCE</scope>
    <source>
        <strain evidence="1">Vvax</strain>
    </source>
</reference>